<dbReference type="Proteomes" id="UP000569732">
    <property type="component" value="Unassembled WGS sequence"/>
</dbReference>
<dbReference type="EMBL" id="JACCKB010000021">
    <property type="protein sequence ID" value="NYZ67138.1"/>
    <property type="molecule type" value="Genomic_DNA"/>
</dbReference>
<evidence type="ECO:0000256" key="1">
    <source>
        <dbReference type="SAM" id="SignalP"/>
    </source>
</evidence>
<keyword evidence="3" id="KW-1185">Reference proteome</keyword>
<keyword evidence="1" id="KW-0732">Signal</keyword>
<accession>A0A853I911</accession>
<proteinExistence type="predicted"/>
<feature type="chain" id="PRO_5032504363" evidence="1">
    <location>
        <begin position="20"/>
        <end position="112"/>
    </location>
</feature>
<reference evidence="2 3" key="1">
    <citation type="submission" date="2020-07" db="EMBL/GenBank/DDBJ databases">
        <title>Endozoicomonas sp. nov., isolated from sediment.</title>
        <authorList>
            <person name="Gu T."/>
        </authorList>
    </citation>
    <scope>NUCLEOTIDE SEQUENCE [LARGE SCALE GENOMIC DNA]</scope>
    <source>
        <strain evidence="2 3">SM1973</strain>
    </source>
</reference>
<name>A0A853I911_9GAMM</name>
<protein>
    <submittedName>
        <fullName evidence="2">Uncharacterized protein</fullName>
    </submittedName>
</protein>
<dbReference type="RefSeq" id="WP_180569158.1">
    <property type="nucleotide sequence ID" value="NZ_JACCKB010000021.1"/>
</dbReference>
<sequence length="112" mass="11731">MKKLLLSAALVGLSSIASADYFHPVTINRITINDAVSISSGESIQNTCSYFGAKLKFDATTPKGKSMLSLVLLAKATGQPISVWYTPTTGTGDENSGCNPGNLAVVNEVGMY</sequence>
<organism evidence="2 3">
    <name type="scientific">Spartinivicinus marinus</name>
    <dbReference type="NCBI Taxonomy" id="2994442"/>
    <lineage>
        <taxon>Bacteria</taxon>
        <taxon>Pseudomonadati</taxon>
        <taxon>Pseudomonadota</taxon>
        <taxon>Gammaproteobacteria</taxon>
        <taxon>Oceanospirillales</taxon>
        <taxon>Zooshikellaceae</taxon>
        <taxon>Spartinivicinus</taxon>
    </lineage>
</organism>
<feature type="signal peptide" evidence="1">
    <location>
        <begin position="1"/>
        <end position="19"/>
    </location>
</feature>
<evidence type="ECO:0000313" key="2">
    <source>
        <dbReference type="EMBL" id="NYZ67138.1"/>
    </source>
</evidence>
<gene>
    <name evidence="2" type="ORF">H0A36_14045</name>
</gene>
<dbReference type="AlphaFoldDB" id="A0A853I911"/>
<evidence type="ECO:0000313" key="3">
    <source>
        <dbReference type="Proteomes" id="UP000569732"/>
    </source>
</evidence>
<comment type="caution">
    <text evidence="2">The sequence shown here is derived from an EMBL/GenBank/DDBJ whole genome shotgun (WGS) entry which is preliminary data.</text>
</comment>